<accession>G4YX08</accession>
<feature type="transmembrane region" description="Helical" evidence="2">
    <location>
        <begin position="148"/>
        <end position="167"/>
    </location>
</feature>
<dbReference type="RefSeq" id="XP_009520303.1">
    <property type="nucleotide sequence ID" value="XM_009522008.1"/>
</dbReference>
<dbReference type="InParanoid" id="G4YX08"/>
<organism evidence="3 4">
    <name type="scientific">Phytophthora sojae (strain P6497)</name>
    <name type="common">Soybean stem and root rot agent</name>
    <name type="synonym">Phytophthora megasperma f. sp. glycines</name>
    <dbReference type="NCBI Taxonomy" id="1094619"/>
    <lineage>
        <taxon>Eukaryota</taxon>
        <taxon>Sar</taxon>
        <taxon>Stramenopiles</taxon>
        <taxon>Oomycota</taxon>
        <taxon>Peronosporomycetes</taxon>
        <taxon>Peronosporales</taxon>
        <taxon>Peronosporaceae</taxon>
        <taxon>Phytophthora</taxon>
    </lineage>
</organism>
<evidence type="ECO:0000256" key="1">
    <source>
        <dbReference type="SAM" id="MobiDB-lite"/>
    </source>
</evidence>
<dbReference type="AlphaFoldDB" id="G4YX08"/>
<sequence length="285" mass="31964">MVVTQDDINLVSKVLCLPCALLINFGLFQFLFIVFQKRHKEPSIRMLLGVAFISFASLVPGAHPNHELVRDLNDVSDVCSVLSFLLQITVLTRDVNKKFKIPTMVRLARSAQLLVMLSFLVLLLNFVDIASSSFDLETIELLDVVTEYISLVFVVCFRFYFLAMARGPAKVWKSQKLEVFFYVLLATHAVPFTILSHATGLDWHHVQGLWMRCTIVLCLSSTIHARLSSASSKGSQTTSHSKVRRDNSLKPGPSNAQLGPSTKLSSIHPSPPSLWLSARRQLRRL</sequence>
<evidence type="ECO:0000256" key="2">
    <source>
        <dbReference type="SAM" id="Phobius"/>
    </source>
</evidence>
<dbReference type="KEGG" id="psoj:PHYSODRAFT_296877"/>
<keyword evidence="2" id="KW-1133">Transmembrane helix</keyword>
<feature type="region of interest" description="Disordered" evidence="1">
    <location>
        <begin position="230"/>
        <end position="272"/>
    </location>
</feature>
<dbReference type="OMA" id="PCALLIN"/>
<reference evidence="3 4" key="1">
    <citation type="journal article" date="2006" name="Science">
        <title>Phytophthora genome sequences uncover evolutionary origins and mechanisms of pathogenesis.</title>
        <authorList>
            <person name="Tyler B.M."/>
            <person name="Tripathy S."/>
            <person name="Zhang X."/>
            <person name="Dehal P."/>
            <person name="Jiang R.H."/>
            <person name="Aerts A."/>
            <person name="Arredondo F.D."/>
            <person name="Baxter L."/>
            <person name="Bensasson D."/>
            <person name="Beynon J.L."/>
            <person name="Chapman J."/>
            <person name="Damasceno C.M."/>
            <person name="Dorrance A.E."/>
            <person name="Dou D."/>
            <person name="Dickerman A.W."/>
            <person name="Dubchak I.L."/>
            <person name="Garbelotto M."/>
            <person name="Gijzen M."/>
            <person name="Gordon S.G."/>
            <person name="Govers F."/>
            <person name="Grunwald N.J."/>
            <person name="Huang W."/>
            <person name="Ivors K.L."/>
            <person name="Jones R.W."/>
            <person name="Kamoun S."/>
            <person name="Krampis K."/>
            <person name="Lamour K.H."/>
            <person name="Lee M.K."/>
            <person name="McDonald W.H."/>
            <person name="Medina M."/>
            <person name="Meijer H.J."/>
            <person name="Nordberg E.K."/>
            <person name="Maclean D.J."/>
            <person name="Ospina-Giraldo M.D."/>
            <person name="Morris P.F."/>
            <person name="Phuntumart V."/>
            <person name="Putnam N.H."/>
            <person name="Rash S."/>
            <person name="Rose J.K."/>
            <person name="Sakihama Y."/>
            <person name="Salamov A.A."/>
            <person name="Savidor A."/>
            <person name="Scheuring C.F."/>
            <person name="Smith B.M."/>
            <person name="Sobral B.W."/>
            <person name="Terry A."/>
            <person name="Torto-Alalibo T.A."/>
            <person name="Win J."/>
            <person name="Xu Z."/>
            <person name="Zhang H."/>
            <person name="Grigoriev I.V."/>
            <person name="Rokhsar D.S."/>
            <person name="Boore J.L."/>
        </authorList>
    </citation>
    <scope>NUCLEOTIDE SEQUENCE [LARGE SCALE GENOMIC DNA]</scope>
    <source>
        <strain evidence="3 4">P6497</strain>
    </source>
</reference>
<feature type="compositionally biased region" description="Polar residues" evidence="1">
    <location>
        <begin position="254"/>
        <end position="268"/>
    </location>
</feature>
<feature type="transmembrane region" description="Helical" evidence="2">
    <location>
        <begin position="113"/>
        <end position="136"/>
    </location>
</feature>
<feature type="transmembrane region" description="Helical" evidence="2">
    <location>
        <begin position="12"/>
        <end position="34"/>
    </location>
</feature>
<keyword evidence="4" id="KW-1185">Reference proteome</keyword>
<evidence type="ECO:0008006" key="5">
    <source>
        <dbReference type="Google" id="ProtNLM"/>
    </source>
</evidence>
<evidence type="ECO:0000313" key="3">
    <source>
        <dbReference type="EMBL" id="EGZ25015.1"/>
    </source>
</evidence>
<feature type="transmembrane region" description="Helical" evidence="2">
    <location>
        <begin position="179"/>
        <end position="197"/>
    </location>
</feature>
<dbReference type="Proteomes" id="UP000002640">
    <property type="component" value="Unassembled WGS sequence"/>
</dbReference>
<keyword evidence="2" id="KW-0812">Transmembrane</keyword>
<proteinExistence type="predicted"/>
<dbReference type="EMBL" id="JH159152">
    <property type="protein sequence ID" value="EGZ25015.1"/>
    <property type="molecule type" value="Genomic_DNA"/>
</dbReference>
<name>G4YX08_PHYSP</name>
<keyword evidence="2" id="KW-0472">Membrane</keyword>
<protein>
    <recommendedName>
        <fullName evidence="5">Intimal thickness related receptor IRP domain-containing protein</fullName>
    </recommendedName>
</protein>
<evidence type="ECO:0000313" key="4">
    <source>
        <dbReference type="Proteomes" id="UP000002640"/>
    </source>
</evidence>
<dbReference type="GeneID" id="20641427"/>
<feature type="compositionally biased region" description="Low complexity" evidence="1">
    <location>
        <begin position="230"/>
        <end position="240"/>
    </location>
</feature>
<gene>
    <name evidence="3" type="ORF">PHYSODRAFT_296877</name>
</gene>